<dbReference type="GO" id="GO:0008270">
    <property type="term" value="F:zinc ion binding"/>
    <property type="evidence" value="ECO:0007669"/>
    <property type="project" value="UniProtKB-KW"/>
</dbReference>
<gene>
    <name evidence="6" type="ORF">DNTS_022243</name>
</gene>
<dbReference type="Proteomes" id="UP000316079">
    <property type="component" value="Unassembled WGS sequence"/>
</dbReference>
<reference evidence="6 7" key="1">
    <citation type="journal article" date="2019" name="Sci. Data">
        <title>Hybrid genome assembly and annotation of Danionella translucida.</title>
        <authorList>
            <person name="Kadobianskyi M."/>
            <person name="Schulze L."/>
            <person name="Schuelke M."/>
            <person name="Judkewitz B."/>
        </authorList>
    </citation>
    <scope>NUCLEOTIDE SEQUENCE [LARGE SCALE GENOMIC DNA]</scope>
    <source>
        <strain evidence="6 7">Bolton</strain>
    </source>
</reference>
<evidence type="ECO:0000313" key="7">
    <source>
        <dbReference type="Proteomes" id="UP000316079"/>
    </source>
</evidence>
<evidence type="ECO:0000313" key="6">
    <source>
        <dbReference type="EMBL" id="TRY64837.1"/>
    </source>
</evidence>
<dbReference type="PROSITE" id="PS51039">
    <property type="entry name" value="ZF_AN1"/>
    <property type="match status" value="2"/>
</dbReference>
<keyword evidence="3" id="KW-0862">Zinc</keyword>
<feature type="domain" description="AN1-type" evidence="5">
    <location>
        <begin position="58"/>
        <end position="106"/>
    </location>
</feature>
<keyword evidence="1" id="KW-0479">Metal-binding</keyword>
<feature type="domain" description="AN1-type" evidence="5">
    <location>
        <begin position="4"/>
        <end position="52"/>
    </location>
</feature>
<evidence type="ECO:0000256" key="3">
    <source>
        <dbReference type="ARBA" id="ARBA00022833"/>
    </source>
</evidence>
<evidence type="ECO:0000256" key="2">
    <source>
        <dbReference type="ARBA" id="ARBA00022771"/>
    </source>
</evidence>
<evidence type="ECO:0000256" key="1">
    <source>
        <dbReference type="ARBA" id="ARBA00022723"/>
    </source>
</evidence>
<dbReference type="PANTHER" id="PTHR14677">
    <property type="entry name" value="ARSENITE INDUCUBLE RNA ASSOCIATED PROTEIN AIP-1-RELATED"/>
    <property type="match status" value="1"/>
</dbReference>
<dbReference type="GO" id="GO:0035617">
    <property type="term" value="P:stress granule disassembly"/>
    <property type="evidence" value="ECO:0007669"/>
    <property type="project" value="TreeGrafter"/>
</dbReference>
<dbReference type="EMBL" id="SRMA01026966">
    <property type="protein sequence ID" value="TRY64837.1"/>
    <property type="molecule type" value="Genomic_DNA"/>
</dbReference>
<comment type="caution">
    <text evidence="6">The sequence shown here is derived from an EMBL/GenBank/DDBJ whole genome shotgun (WGS) entry which is preliminary data.</text>
</comment>
<dbReference type="OrthoDB" id="431929at2759"/>
<dbReference type="SUPFAM" id="SSF118310">
    <property type="entry name" value="AN1-like Zinc finger"/>
    <property type="match status" value="2"/>
</dbReference>
<dbReference type="SMART" id="SM00154">
    <property type="entry name" value="ZnF_AN1"/>
    <property type="match status" value="2"/>
</dbReference>
<dbReference type="AlphaFoldDB" id="A0A553NHB5"/>
<dbReference type="Pfam" id="PF01428">
    <property type="entry name" value="zf-AN1"/>
    <property type="match status" value="2"/>
</dbReference>
<sequence>MAELDIGKHCEVKYCKQKDFLPVVCSSCSGVFCLEHQSRDSHSCPELQVKKEISVTGESILHLCSFEDCKEKELLPIICPHCEKHFCLIHRHQDEHKCAKLETPKVRMAATKELVQKIVGLPQTDRTYFQVFLPRGAKCSSLPMFFCSTWSVGKVVDYASSQAGLLNENNVLTAKKLRLCHPETGEAFKMDVVLQSLLSHSEFPLYNGGNVILEYLDDDRWALDDVTAYFSP</sequence>
<dbReference type="InterPro" id="IPR000058">
    <property type="entry name" value="Znf_AN1"/>
</dbReference>
<accession>A0A553NHB5</accession>
<dbReference type="InterPro" id="IPR035896">
    <property type="entry name" value="AN1-like_Znf"/>
</dbReference>
<proteinExistence type="predicted"/>
<evidence type="ECO:0000256" key="4">
    <source>
        <dbReference type="PROSITE-ProRule" id="PRU00449"/>
    </source>
</evidence>
<name>A0A553NHB5_9TELE</name>
<dbReference type="PANTHER" id="PTHR14677:SF37">
    <property type="entry name" value="AN1-TYPE ZINC FINGER PROTEIN 1"/>
    <property type="match status" value="1"/>
</dbReference>
<dbReference type="Pfam" id="PF25327">
    <property type="entry name" value="UBL_ZFAND1"/>
    <property type="match status" value="1"/>
</dbReference>
<dbReference type="Gene3D" id="4.10.1110.10">
    <property type="entry name" value="AN1-like Zinc finger"/>
    <property type="match status" value="2"/>
</dbReference>
<evidence type="ECO:0000259" key="5">
    <source>
        <dbReference type="PROSITE" id="PS51039"/>
    </source>
</evidence>
<protein>
    <recommendedName>
        <fullName evidence="5">AN1-type domain-containing protein</fullName>
    </recommendedName>
</protein>
<dbReference type="InterPro" id="IPR057358">
    <property type="entry name" value="UBL_ZFAND1-like"/>
</dbReference>
<dbReference type="GO" id="GO:0010494">
    <property type="term" value="C:cytoplasmic stress granule"/>
    <property type="evidence" value="ECO:0007669"/>
    <property type="project" value="TreeGrafter"/>
</dbReference>
<keyword evidence="7" id="KW-1185">Reference proteome</keyword>
<dbReference type="STRING" id="623744.A0A553NHB5"/>
<keyword evidence="2 4" id="KW-0863">Zinc-finger</keyword>
<organism evidence="6 7">
    <name type="scientific">Danionella cerebrum</name>
    <dbReference type="NCBI Taxonomy" id="2873325"/>
    <lineage>
        <taxon>Eukaryota</taxon>
        <taxon>Metazoa</taxon>
        <taxon>Chordata</taxon>
        <taxon>Craniata</taxon>
        <taxon>Vertebrata</taxon>
        <taxon>Euteleostomi</taxon>
        <taxon>Actinopterygii</taxon>
        <taxon>Neopterygii</taxon>
        <taxon>Teleostei</taxon>
        <taxon>Ostariophysi</taxon>
        <taxon>Cypriniformes</taxon>
        <taxon>Danionidae</taxon>
        <taxon>Danioninae</taxon>
        <taxon>Danionella</taxon>
    </lineage>
</organism>